<evidence type="ECO:0000313" key="5">
    <source>
        <dbReference type="Proteomes" id="UP001061302"/>
    </source>
</evidence>
<dbReference type="NCBIfam" id="NF038402">
    <property type="entry name" value="TroA_like"/>
    <property type="match status" value="1"/>
</dbReference>
<feature type="signal peptide" evidence="2">
    <location>
        <begin position="1"/>
        <end position="18"/>
    </location>
</feature>
<dbReference type="PROSITE" id="PS50983">
    <property type="entry name" value="FE_B12_PBP"/>
    <property type="match status" value="1"/>
</dbReference>
<dbReference type="PANTHER" id="PTHR30535">
    <property type="entry name" value="VITAMIN B12-BINDING PROTEIN"/>
    <property type="match status" value="1"/>
</dbReference>
<evidence type="ECO:0000256" key="1">
    <source>
        <dbReference type="ARBA" id="ARBA00022729"/>
    </source>
</evidence>
<keyword evidence="5" id="KW-1185">Reference proteome</keyword>
<organism evidence="4 5">
    <name type="scientific">Chitiniphilus purpureus</name>
    <dbReference type="NCBI Taxonomy" id="2981137"/>
    <lineage>
        <taxon>Bacteria</taxon>
        <taxon>Pseudomonadati</taxon>
        <taxon>Pseudomonadota</taxon>
        <taxon>Betaproteobacteria</taxon>
        <taxon>Neisseriales</taxon>
        <taxon>Chitinibacteraceae</taxon>
        <taxon>Chitiniphilus</taxon>
    </lineage>
</organism>
<keyword evidence="1 2" id="KW-0732">Signal</keyword>
<dbReference type="Gene3D" id="3.40.50.1980">
    <property type="entry name" value="Nitrogenase molybdenum iron protein domain"/>
    <property type="match status" value="2"/>
</dbReference>
<dbReference type="SUPFAM" id="SSF53807">
    <property type="entry name" value="Helical backbone' metal receptor"/>
    <property type="match status" value="1"/>
</dbReference>
<dbReference type="InterPro" id="IPR050902">
    <property type="entry name" value="ABC_Transporter_SBP"/>
</dbReference>
<dbReference type="EMBL" id="CP106753">
    <property type="protein sequence ID" value="UXY13909.1"/>
    <property type="molecule type" value="Genomic_DNA"/>
</dbReference>
<dbReference type="InterPro" id="IPR002491">
    <property type="entry name" value="ABC_transptr_periplasmic_BD"/>
</dbReference>
<feature type="chain" id="PRO_5045465346" evidence="2">
    <location>
        <begin position="19"/>
        <end position="288"/>
    </location>
</feature>
<name>A0ABY6DHT1_9NEIS</name>
<dbReference type="RefSeq" id="WP_263123195.1">
    <property type="nucleotide sequence ID" value="NZ_CP106753.1"/>
</dbReference>
<proteinExistence type="predicted"/>
<dbReference type="Pfam" id="PF01497">
    <property type="entry name" value="Peripla_BP_2"/>
    <property type="match status" value="1"/>
</dbReference>
<feature type="domain" description="Fe/B12 periplasmic-binding" evidence="3">
    <location>
        <begin position="38"/>
        <end position="288"/>
    </location>
</feature>
<dbReference type="CDD" id="cd01144">
    <property type="entry name" value="BtuF"/>
    <property type="match status" value="1"/>
</dbReference>
<dbReference type="InterPro" id="IPR054828">
    <property type="entry name" value="Vit_B12_bind_prot"/>
</dbReference>
<reference evidence="4" key="1">
    <citation type="submission" date="2022-10" db="EMBL/GenBank/DDBJ databases">
        <title>Chitiniphilus purpureus sp. nov., a novel chitin-degrading bacterium isolated from crawfish pond sediment.</title>
        <authorList>
            <person name="Li K."/>
        </authorList>
    </citation>
    <scope>NUCLEOTIDE SEQUENCE</scope>
    <source>
        <strain evidence="4">CD1</strain>
    </source>
</reference>
<sequence>MKTLLICLFACLPLLTHAGSAVHDDRGRRVALPRPAQRIVSLAPHLTEVLFAIGAGKALVGAVDYSDHPPAALRIPRVGGYHGFDLERIRALKPDLIVGWAGGNPAQQLAQLEALGIPLFLADSKRLRDVPTVFERLGLLTGRGPEAGAAATRFRTQLAALGQRYAARKPVRVFYQVWDRPLLTINRDQIISDAMRLCGGVNVFADLPALVPTVDDEAVLRADPEVIVTSGEPGANGDWLARWRRWPALQAVRHGRLHTVPQDLLSRMGPRLVDGTALLCQAIDSARR</sequence>
<dbReference type="Proteomes" id="UP001061302">
    <property type="component" value="Chromosome"/>
</dbReference>
<accession>A0ABY6DHT1</accession>
<evidence type="ECO:0000313" key="4">
    <source>
        <dbReference type="EMBL" id="UXY13909.1"/>
    </source>
</evidence>
<protein>
    <submittedName>
        <fullName evidence="4">Cobalamin-binding protein</fullName>
    </submittedName>
</protein>
<gene>
    <name evidence="4" type="ORF">N8I74_11305</name>
</gene>
<dbReference type="PANTHER" id="PTHR30535:SF34">
    <property type="entry name" value="MOLYBDATE-BINDING PROTEIN MOLA"/>
    <property type="match status" value="1"/>
</dbReference>
<evidence type="ECO:0000259" key="3">
    <source>
        <dbReference type="PROSITE" id="PS50983"/>
    </source>
</evidence>
<evidence type="ECO:0000256" key="2">
    <source>
        <dbReference type="SAM" id="SignalP"/>
    </source>
</evidence>